<dbReference type="PANTHER" id="PTHR34295">
    <property type="entry name" value="BIOTIN TRANSPORTER BIOY"/>
    <property type="match status" value="1"/>
</dbReference>
<accession>A0A380LNC7</accession>
<feature type="transmembrane region" description="Helical" evidence="3">
    <location>
        <begin position="76"/>
        <end position="96"/>
    </location>
</feature>
<feature type="transmembrane region" description="Helical" evidence="3">
    <location>
        <begin position="137"/>
        <end position="162"/>
    </location>
</feature>
<protein>
    <recommendedName>
        <fullName evidence="2">Biotin transporter</fullName>
    </recommendedName>
</protein>
<feature type="transmembrane region" description="Helical" evidence="3">
    <location>
        <begin position="108"/>
        <end position="131"/>
    </location>
</feature>
<sequence length="177" mass="19526">MTIKEITYGGLSIALLSICSWISIPLAVPFTMQSFAVFFLCFLWGGKRGSIYVFVYILCGLLGMPVFSGFQGGVHVIFGLTGGYIVGFLLSALLLWGTQRVWSPCKKISLLFALMGLVICYGFGTTWFLLVSQQQDSILTIGSVLMTCVVPFILPDCIKLFLAYRLAGRLRFYISAL</sequence>
<keyword evidence="2 3" id="KW-0472">Membrane</keyword>
<keyword evidence="2" id="KW-1003">Cell membrane</keyword>
<dbReference type="InterPro" id="IPR003784">
    <property type="entry name" value="BioY"/>
</dbReference>
<feature type="transmembrane region" description="Helical" evidence="3">
    <location>
        <begin position="12"/>
        <end position="44"/>
    </location>
</feature>
<dbReference type="PANTHER" id="PTHR34295:SF1">
    <property type="entry name" value="BIOTIN TRANSPORTER BIOY"/>
    <property type="match status" value="1"/>
</dbReference>
<proteinExistence type="inferred from homology"/>
<dbReference type="Pfam" id="PF02632">
    <property type="entry name" value="BioY"/>
    <property type="match status" value="1"/>
</dbReference>
<keyword evidence="3" id="KW-0812">Transmembrane</keyword>
<dbReference type="OrthoDB" id="9803495at2"/>
<keyword evidence="3" id="KW-1133">Transmembrane helix</keyword>
<gene>
    <name evidence="4" type="primary">bioY2</name>
    <name evidence="4" type="ORF">NCTC11087_01728</name>
</gene>
<evidence type="ECO:0000313" key="4">
    <source>
        <dbReference type="EMBL" id="SUO04801.1"/>
    </source>
</evidence>
<evidence type="ECO:0000313" key="5">
    <source>
        <dbReference type="Proteomes" id="UP000255523"/>
    </source>
</evidence>
<feature type="transmembrane region" description="Helical" evidence="3">
    <location>
        <begin position="51"/>
        <end position="70"/>
    </location>
</feature>
<dbReference type="RefSeq" id="WP_022790121.1">
    <property type="nucleotide sequence ID" value="NZ_UHFX01000003.1"/>
</dbReference>
<keyword evidence="5" id="KW-1185">Reference proteome</keyword>
<comment type="subcellular location">
    <subcellularLocation>
        <location evidence="2">Cell membrane</location>
        <topology evidence="2">Multi-pass membrane protein</topology>
    </subcellularLocation>
</comment>
<dbReference type="GeneID" id="77462673"/>
<evidence type="ECO:0000256" key="1">
    <source>
        <dbReference type="ARBA" id="ARBA00010692"/>
    </source>
</evidence>
<dbReference type="Proteomes" id="UP000255523">
    <property type="component" value="Unassembled WGS sequence"/>
</dbReference>
<dbReference type="PIRSF" id="PIRSF016661">
    <property type="entry name" value="BioY"/>
    <property type="match status" value="1"/>
</dbReference>
<dbReference type="EMBL" id="UHFX01000003">
    <property type="protein sequence ID" value="SUO04801.1"/>
    <property type="molecule type" value="Genomic_DNA"/>
</dbReference>
<dbReference type="Gene3D" id="1.10.1760.20">
    <property type="match status" value="1"/>
</dbReference>
<dbReference type="GO" id="GO:0005886">
    <property type="term" value="C:plasma membrane"/>
    <property type="evidence" value="ECO:0007669"/>
    <property type="project" value="UniProtKB-SubCell"/>
</dbReference>
<evidence type="ECO:0000256" key="2">
    <source>
        <dbReference type="PIRNR" id="PIRNR016661"/>
    </source>
</evidence>
<reference evidence="4 5" key="1">
    <citation type="submission" date="2018-06" db="EMBL/GenBank/DDBJ databases">
        <authorList>
            <consortium name="Pathogen Informatics"/>
            <person name="Doyle S."/>
        </authorList>
    </citation>
    <scope>NUCLEOTIDE SEQUENCE [LARGE SCALE GENOMIC DNA]</scope>
    <source>
        <strain evidence="4 5">NCTC11087</strain>
    </source>
</reference>
<evidence type="ECO:0000256" key="3">
    <source>
        <dbReference type="SAM" id="Phobius"/>
    </source>
</evidence>
<dbReference type="GO" id="GO:0015225">
    <property type="term" value="F:biotin transmembrane transporter activity"/>
    <property type="evidence" value="ECO:0007669"/>
    <property type="project" value="UniProtKB-UniRule"/>
</dbReference>
<organism evidence="4 5">
    <name type="scientific">Faecalicoccus pleomorphus</name>
    <dbReference type="NCBI Taxonomy" id="1323"/>
    <lineage>
        <taxon>Bacteria</taxon>
        <taxon>Bacillati</taxon>
        <taxon>Bacillota</taxon>
        <taxon>Erysipelotrichia</taxon>
        <taxon>Erysipelotrichales</taxon>
        <taxon>Erysipelotrichaceae</taxon>
        <taxon>Faecalicoccus</taxon>
    </lineage>
</organism>
<name>A0A380LNC7_9FIRM</name>
<comment type="similarity">
    <text evidence="1 2">Belongs to the BioY family.</text>
</comment>
<keyword evidence="2" id="KW-0813">Transport</keyword>
<dbReference type="AlphaFoldDB" id="A0A380LNC7"/>